<dbReference type="KEGG" id="ngg:RG540_CH18790"/>
<name>A0A068SQA1_NEOGA</name>
<sequence length="145" mass="16145">MALHLIKLCVGADSIQDLQDWVAERALNAIAAGLEPHSIHTTRMAPKRMQELLDDGSLYWVIKGQVMARQKLLDIRTVTGGDGIQRCQLVLGPEVIETAPQPKRPFQGWRYLKSEEAPRDLGKLGEDVAALPEDLRRELAELGLL</sequence>
<dbReference type="EMBL" id="HG938353">
    <property type="protein sequence ID" value="CDN48049.1"/>
    <property type="molecule type" value="Genomic_DNA"/>
</dbReference>
<dbReference type="OrthoDB" id="9798292at2"/>
<dbReference type="AlphaFoldDB" id="A0A068SQA1"/>
<proteinExistence type="predicted"/>
<accession>A0A068SQA1</accession>
<keyword evidence="2" id="KW-1185">Reference proteome</keyword>
<reference evidence="2" key="1">
    <citation type="journal article" date="2014" name="BMC Genomics">
        <title>Genome sequencing of two Neorhizobium galegae strains reveals a noeT gene responsible for the unusual acetylation of the nodulation factors.</title>
        <authorList>
            <person name="Osterman J."/>
            <person name="Marsh J."/>
            <person name="Laine P.K."/>
            <person name="Zeng Z."/>
            <person name="Alatalo E."/>
            <person name="Sullivan J.T."/>
            <person name="Young J.P."/>
            <person name="Thomas-Oates J."/>
            <person name="Paulin L."/>
            <person name="Lindstrom K."/>
        </authorList>
    </citation>
    <scope>NUCLEOTIDE SEQUENCE [LARGE SCALE GENOMIC DNA]</scope>
    <source>
        <strain evidence="2">HAMBI 540</strain>
    </source>
</reference>
<evidence type="ECO:0000313" key="2">
    <source>
        <dbReference type="Proteomes" id="UP000028181"/>
    </source>
</evidence>
<dbReference type="HOGENOM" id="CLU_130421_0_0_5"/>
<organism evidence="1 2">
    <name type="scientific">Neorhizobium galegae bv. orientalis str. HAMBI 540</name>
    <dbReference type="NCBI Taxonomy" id="1028800"/>
    <lineage>
        <taxon>Bacteria</taxon>
        <taxon>Pseudomonadati</taxon>
        <taxon>Pseudomonadota</taxon>
        <taxon>Alphaproteobacteria</taxon>
        <taxon>Hyphomicrobiales</taxon>
        <taxon>Rhizobiaceae</taxon>
        <taxon>Rhizobium/Agrobacterium group</taxon>
        <taxon>Neorhizobium</taxon>
    </lineage>
</organism>
<dbReference type="RefSeq" id="WP_038587011.1">
    <property type="nucleotide sequence ID" value="NZ_HG938353.1"/>
</dbReference>
<evidence type="ECO:0000313" key="1">
    <source>
        <dbReference type="EMBL" id="CDN48049.1"/>
    </source>
</evidence>
<gene>
    <name evidence="1" type="ORF">RG540_CH18790</name>
</gene>
<dbReference type="PIRSF" id="PIRSF032025">
    <property type="entry name" value="UCP032025"/>
    <property type="match status" value="1"/>
</dbReference>
<dbReference type="GeneID" id="24259197"/>
<protein>
    <submittedName>
        <fullName evidence="1">Uncharacterized conserved protein UCP032025</fullName>
    </submittedName>
</protein>
<dbReference type="PATRIC" id="fig|1028800.3.peg.1896"/>
<dbReference type="Pfam" id="PF07370">
    <property type="entry name" value="DUF1489"/>
    <property type="match status" value="1"/>
</dbReference>
<dbReference type="Proteomes" id="UP000028181">
    <property type="component" value="Chromosome I"/>
</dbReference>
<dbReference type="InterPro" id="IPR008320">
    <property type="entry name" value="UCP032025"/>
</dbReference>
<dbReference type="eggNOG" id="COG5458">
    <property type="taxonomic scope" value="Bacteria"/>
</dbReference>